<sequence length="57" mass="6455">MKASVDLSEDGLLIIKNGQVTRVEPKQHGQDTIIWKNGQVLDVERNDRIRVDGQEVI</sequence>
<reference evidence="1 2" key="1">
    <citation type="submission" date="2018-06" db="EMBL/GenBank/DDBJ databases">
        <title>Genomic Encyclopedia of Type Strains, Phase IV (KMG-IV): sequencing the most valuable type-strain genomes for metagenomic binning, comparative biology and taxonomic classification.</title>
        <authorList>
            <person name="Goeker M."/>
        </authorList>
    </citation>
    <scope>NUCLEOTIDE SEQUENCE [LARGE SCALE GENOMIC DNA]</scope>
    <source>
        <strain evidence="1 2">DSM 15140</strain>
    </source>
</reference>
<evidence type="ECO:0000313" key="1">
    <source>
        <dbReference type="EMBL" id="RBO92276.1"/>
    </source>
</evidence>
<keyword evidence="2" id="KW-1185">Reference proteome</keyword>
<protein>
    <recommendedName>
        <fullName evidence="3">DUF3954 domain-containing protein</fullName>
    </recommendedName>
</protein>
<accession>A0A366DQA8</accession>
<gene>
    <name evidence="1" type="ORF">DES48_11514</name>
</gene>
<dbReference type="AlphaFoldDB" id="A0A366DQA8"/>
<dbReference type="RefSeq" id="WP_170126239.1">
    <property type="nucleotide sequence ID" value="NZ_BAABQN010000018.1"/>
</dbReference>
<evidence type="ECO:0000313" key="2">
    <source>
        <dbReference type="Proteomes" id="UP000252254"/>
    </source>
</evidence>
<evidence type="ECO:0008006" key="3">
    <source>
        <dbReference type="Google" id="ProtNLM"/>
    </source>
</evidence>
<name>A0A366DQA8_9BACI</name>
<comment type="caution">
    <text evidence="1">The sequence shown here is derived from an EMBL/GenBank/DDBJ whole genome shotgun (WGS) entry which is preliminary data.</text>
</comment>
<organism evidence="1 2">
    <name type="scientific">Paraliobacillus ryukyuensis</name>
    <dbReference type="NCBI Taxonomy" id="200904"/>
    <lineage>
        <taxon>Bacteria</taxon>
        <taxon>Bacillati</taxon>
        <taxon>Bacillota</taxon>
        <taxon>Bacilli</taxon>
        <taxon>Bacillales</taxon>
        <taxon>Bacillaceae</taxon>
        <taxon>Paraliobacillus</taxon>
    </lineage>
</organism>
<dbReference type="EMBL" id="QNRI01000015">
    <property type="protein sequence ID" value="RBO92276.1"/>
    <property type="molecule type" value="Genomic_DNA"/>
</dbReference>
<dbReference type="Proteomes" id="UP000252254">
    <property type="component" value="Unassembled WGS sequence"/>
</dbReference>
<proteinExistence type="predicted"/>